<comment type="caution">
    <text evidence="4">The sequence shown here is derived from an EMBL/GenBank/DDBJ whole genome shotgun (WGS) entry which is preliminary data.</text>
</comment>
<evidence type="ECO:0000256" key="2">
    <source>
        <dbReference type="ARBA" id="ARBA00022729"/>
    </source>
</evidence>
<dbReference type="OrthoDB" id="9769319at2"/>
<organism evidence="4 5">
    <name type="scientific">Luteibaculum oceani</name>
    <dbReference type="NCBI Taxonomy" id="1294296"/>
    <lineage>
        <taxon>Bacteria</taxon>
        <taxon>Pseudomonadati</taxon>
        <taxon>Bacteroidota</taxon>
        <taxon>Flavobacteriia</taxon>
        <taxon>Flavobacteriales</taxon>
        <taxon>Luteibaculaceae</taxon>
        <taxon>Luteibaculum</taxon>
    </lineage>
</organism>
<dbReference type="GO" id="GO:0030288">
    <property type="term" value="C:outer membrane-bounded periplasmic space"/>
    <property type="evidence" value="ECO:0007669"/>
    <property type="project" value="TreeGrafter"/>
</dbReference>
<dbReference type="GO" id="GO:0046872">
    <property type="term" value="F:metal ion binding"/>
    <property type="evidence" value="ECO:0007669"/>
    <property type="project" value="UniProtKB-KW"/>
</dbReference>
<evidence type="ECO:0000256" key="1">
    <source>
        <dbReference type="ARBA" id="ARBA00008520"/>
    </source>
</evidence>
<evidence type="ECO:0000313" key="4">
    <source>
        <dbReference type="EMBL" id="TXC81655.1"/>
    </source>
</evidence>
<keyword evidence="2" id="KW-0732">Signal</keyword>
<comment type="similarity">
    <text evidence="1">Belongs to the bacterial solute-binding protein 1 family.</text>
</comment>
<reference evidence="4 5" key="1">
    <citation type="submission" date="2019-08" db="EMBL/GenBank/DDBJ databases">
        <title>Genome of Luteibaculum oceani JCM 18817.</title>
        <authorList>
            <person name="Bowman J.P."/>
        </authorList>
    </citation>
    <scope>NUCLEOTIDE SEQUENCE [LARGE SCALE GENOMIC DNA]</scope>
    <source>
        <strain evidence="4 5">JCM 18817</strain>
    </source>
</reference>
<proteinExistence type="inferred from homology"/>
<dbReference type="PANTHER" id="PTHR30006">
    <property type="entry name" value="THIAMINE-BINDING PERIPLASMIC PROTEIN-RELATED"/>
    <property type="match status" value="1"/>
</dbReference>
<sequence>MKNIFPLIIVAISFLFGACTQQEEKVVNLYTHRHYDVDKMIFEKFQKETGIKVNVVSASADELITKIKQEGELSPADLLITVDAGKIERAKQDGLLQSANSDVLNQQILAPYRDSENYWFGISSRARIIAVSKSYENPESLTYGDLASDAWQGKVLMRSSDNIYNQSLVAAIIGNVGEDSAMKWVAAVHGNLARDPKGNDRDQVRAIAAGEGEITVVNSYYIGKMANSDQENDRNAIEKVNFVFPSDANLNTHVNISAAGLLKHAPNKENAVKLLEFITRADNQELIYTENQEYPVNTLKPAEQFFTPVGEFEIDDLPLSELGAHQNKAVSFFEKAGWM</sequence>
<dbReference type="Proteomes" id="UP000321168">
    <property type="component" value="Unassembled WGS sequence"/>
</dbReference>
<evidence type="ECO:0000313" key="5">
    <source>
        <dbReference type="Proteomes" id="UP000321168"/>
    </source>
</evidence>
<dbReference type="SUPFAM" id="SSF53850">
    <property type="entry name" value="Periplasmic binding protein-like II"/>
    <property type="match status" value="1"/>
</dbReference>
<gene>
    <name evidence="4" type="ORF">FRX97_03825</name>
</gene>
<feature type="binding site" evidence="3">
    <location>
        <position position="221"/>
    </location>
    <ligand>
        <name>Fe cation</name>
        <dbReference type="ChEBI" id="CHEBI:24875"/>
    </ligand>
</feature>
<dbReference type="EMBL" id="VORB01000003">
    <property type="protein sequence ID" value="TXC81655.1"/>
    <property type="molecule type" value="Genomic_DNA"/>
</dbReference>
<accession>A0A5C6VDD7</accession>
<dbReference type="Gene3D" id="3.40.190.10">
    <property type="entry name" value="Periplasmic binding protein-like II"/>
    <property type="match status" value="2"/>
</dbReference>
<dbReference type="Pfam" id="PF13343">
    <property type="entry name" value="SBP_bac_6"/>
    <property type="match status" value="1"/>
</dbReference>
<dbReference type="AlphaFoldDB" id="A0A5C6VDD7"/>
<protein>
    <submittedName>
        <fullName evidence="4">Extracellular solute-binding protein</fullName>
    </submittedName>
</protein>
<dbReference type="PROSITE" id="PS51257">
    <property type="entry name" value="PROKAR_LIPOPROTEIN"/>
    <property type="match status" value="1"/>
</dbReference>
<keyword evidence="3" id="KW-0479">Metal-binding</keyword>
<feature type="binding site" evidence="3">
    <location>
        <position position="220"/>
    </location>
    <ligand>
        <name>Fe cation</name>
        <dbReference type="ChEBI" id="CHEBI:24875"/>
    </ligand>
</feature>
<dbReference type="PIRSF" id="PIRSF002825">
    <property type="entry name" value="CfbpA"/>
    <property type="match status" value="1"/>
</dbReference>
<keyword evidence="3" id="KW-0408">Iron</keyword>
<dbReference type="PANTHER" id="PTHR30006:SF15">
    <property type="entry name" value="IRON-UTILIZATION PERIPLASMIC PROTEIN"/>
    <property type="match status" value="1"/>
</dbReference>
<dbReference type="InterPro" id="IPR026045">
    <property type="entry name" value="Ferric-bd"/>
</dbReference>
<dbReference type="RefSeq" id="WP_147013572.1">
    <property type="nucleotide sequence ID" value="NZ_VORB01000003.1"/>
</dbReference>
<name>A0A5C6VDD7_9FLAO</name>
<feature type="binding site" evidence="3">
    <location>
        <position position="34"/>
    </location>
    <ligand>
        <name>Fe cation</name>
        <dbReference type="ChEBI" id="CHEBI:24875"/>
    </ligand>
</feature>
<keyword evidence="5" id="KW-1185">Reference proteome</keyword>
<evidence type="ECO:0000256" key="3">
    <source>
        <dbReference type="PIRSR" id="PIRSR002825-1"/>
    </source>
</evidence>